<reference evidence="1 2" key="1">
    <citation type="journal article" date="2013" name="Genome Biol.">
        <title>The genome sequence of the most widely cultivated cacao type and its use to identify candidate genes regulating pod color.</title>
        <authorList>
            <person name="Motamayor J.C."/>
            <person name="Mockaitis K."/>
            <person name="Schmutz J."/>
            <person name="Haiminen N."/>
            <person name="Iii D.L."/>
            <person name="Cornejo O."/>
            <person name="Findley S.D."/>
            <person name="Zheng P."/>
            <person name="Utro F."/>
            <person name="Royaert S."/>
            <person name="Saski C."/>
            <person name="Jenkins J."/>
            <person name="Podicheti R."/>
            <person name="Zhao M."/>
            <person name="Scheffler B.E."/>
            <person name="Stack J.C."/>
            <person name="Feltus F.A."/>
            <person name="Mustiga G.M."/>
            <person name="Amores F."/>
            <person name="Phillips W."/>
            <person name="Marelli J.P."/>
            <person name="May G.D."/>
            <person name="Shapiro H."/>
            <person name="Ma J."/>
            <person name="Bustamante C.D."/>
            <person name="Schnell R.J."/>
            <person name="Main D."/>
            <person name="Gilbert D."/>
            <person name="Parida L."/>
            <person name="Kuhn D.N."/>
        </authorList>
    </citation>
    <scope>NUCLEOTIDE SEQUENCE [LARGE SCALE GENOMIC DNA]</scope>
    <source>
        <strain evidence="2">cv. Matina 1-6</strain>
    </source>
</reference>
<proteinExistence type="predicted"/>
<dbReference type="AlphaFoldDB" id="A0A061EE60"/>
<dbReference type="Gramene" id="EOY03265">
    <property type="protein sequence ID" value="EOY03265"/>
    <property type="gene ID" value="TCM_018049"/>
</dbReference>
<gene>
    <name evidence="1" type="ORF">TCM_018049</name>
</gene>
<keyword evidence="2" id="KW-1185">Reference proteome</keyword>
<dbReference type="EMBL" id="CM001882">
    <property type="protein sequence ID" value="EOY03265.1"/>
    <property type="molecule type" value="Genomic_DNA"/>
</dbReference>
<protein>
    <submittedName>
        <fullName evidence="1">Uncharacterized protein</fullName>
    </submittedName>
</protein>
<name>A0A061EE60_THECC</name>
<accession>A0A061EE60</accession>
<evidence type="ECO:0000313" key="2">
    <source>
        <dbReference type="Proteomes" id="UP000026915"/>
    </source>
</evidence>
<evidence type="ECO:0000313" key="1">
    <source>
        <dbReference type="EMBL" id="EOY03265.1"/>
    </source>
</evidence>
<dbReference type="InParanoid" id="A0A061EE60"/>
<dbReference type="HOGENOM" id="CLU_1221524_0_0_1"/>
<dbReference type="OMA" id="WHDANEL"/>
<organism evidence="1 2">
    <name type="scientific">Theobroma cacao</name>
    <name type="common">Cacao</name>
    <name type="synonym">Cocoa</name>
    <dbReference type="NCBI Taxonomy" id="3641"/>
    <lineage>
        <taxon>Eukaryota</taxon>
        <taxon>Viridiplantae</taxon>
        <taxon>Streptophyta</taxon>
        <taxon>Embryophyta</taxon>
        <taxon>Tracheophyta</taxon>
        <taxon>Spermatophyta</taxon>
        <taxon>Magnoliopsida</taxon>
        <taxon>eudicotyledons</taxon>
        <taxon>Gunneridae</taxon>
        <taxon>Pentapetalae</taxon>
        <taxon>rosids</taxon>
        <taxon>malvids</taxon>
        <taxon>Malvales</taxon>
        <taxon>Malvaceae</taxon>
        <taxon>Byttnerioideae</taxon>
        <taxon>Theobroma</taxon>
    </lineage>
</organism>
<sequence length="227" mass="25657">MNPLSILLNKCTLNDDNYSEWKRNLNIVLNYNKITLVLSDHEPKALTPLSTPQDIEYHKKWHDANELAKCYVLASMNSILQKQQEGMGNVANIMLHLYEMFGTKTRSAKVKAINAFKDLKQKLGVMTRLERLGYDKLPCHVDKDFINQVVDKIIHNSYNGGFVDQPKRGGTESDIPYLDWRSVWRVFLKGDAEADVKPCGVSIGISGNECLSGRRVGCHGLNGSFRS</sequence>
<dbReference type="Proteomes" id="UP000026915">
    <property type="component" value="Chromosome 4"/>
</dbReference>